<evidence type="ECO:0000256" key="1">
    <source>
        <dbReference type="ARBA" id="ARBA00022729"/>
    </source>
</evidence>
<reference evidence="6 7" key="1">
    <citation type="journal article" date="2014" name="Genome Announc.">
        <title>Draft genome sequences of eight enterohepatic helicobacter species isolated from both laboratory and wild rodents.</title>
        <authorList>
            <person name="Sheh A."/>
            <person name="Shen Z."/>
            <person name="Fox J.G."/>
        </authorList>
    </citation>
    <scope>NUCLEOTIDE SEQUENCE [LARGE SCALE GENOMIC DNA]</scope>
    <source>
        <strain evidence="6 7">MIT 97-6194</strain>
    </source>
</reference>
<keyword evidence="3" id="KW-0998">Cell outer membrane</keyword>
<evidence type="ECO:0000259" key="4">
    <source>
        <dbReference type="Pfam" id="PF13525"/>
    </source>
</evidence>
<proteinExistence type="predicted"/>
<dbReference type="NCBIfam" id="TIGR03302">
    <property type="entry name" value="OM_YfiO"/>
    <property type="match status" value="1"/>
</dbReference>
<dbReference type="Proteomes" id="UP000029714">
    <property type="component" value="Unassembled WGS sequence"/>
</dbReference>
<reference evidence="6 7" key="2">
    <citation type="journal article" date="2016" name="Infect. Immun.">
        <title>Helicobacter saguini, a Novel Helicobacter Isolated from Cotton-Top Tamarins with Ulcerative Colitis, Has Proinflammatory Properties and Induces Typhlocolitis and Dysplasia in Gnotobiotic IL-10-/- Mice.</title>
        <authorList>
            <person name="Shen Z."/>
            <person name="Mannion A."/>
            <person name="Whary M.T."/>
            <person name="Muthupalani S."/>
            <person name="Sheh A."/>
            <person name="Feng Y."/>
            <person name="Gong G."/>
            <person name="Vandamme P."/>
            <person name="Holcombe H.R."/>
            <person name="Paster B.J."/>
            <person name="Fox J.G."/>
        </authorList>
    </citation>
    <scope>NUCLEOTIDE SEQUENCE [LARGE SCALE GENOMIC DNA]</scope>
    <source>
        <strain evidence="6 7">MIT 97-6194</strain>
    </source>
</reference>
<dbReference type="STRING" id="1548018.LS64_03655"/>
<organism evidence="6 7">
    <name type="scientific">Helicobacter saguini</name>
    <dbReference type="NCBI Taxonomy" id="1548018"/>
    <lineage>
        <taxon>Bacteria</taxon>
        <taxon>Pseudomonadati</taxon>
        <taxon>Campylobacterota</taxon>
        <taxon>Epsilonproteobacteria</taxon>
        <taxon>Campylobacterales</taxon>
        <taxon>Helicobacteraceae</taxon>
        <taxon>Helicobacter</taxon>
    </lineage>
</organism>
<dbReference type="RefSeq" id="WP_034570761.1">
    <property type="nucleotide sequence ID" value="NZ_JRMP02000001.1"/>
</dbReference>
<reference evidence="6" key="3">
    <citation type="submission" date="2018-04" db="EMBL/GenBank/DDBJ databases">
        <authorList>
            <person name="Sheh A."/>
            <person name="Shen Z."/>
            <person name="Mannion A.J."/>
            <person name="Fox J.G."/>
        </authorList>
    </citation>
    <scope>NUCLEOTIDE SEQUENCE</scope>
    <source>
        <strain evidence="6">MIT 97-6194</strain>
    </source>
</reference>
<dbReference type="InterPro" id="IPR011990">
    <property type="entry name" value="TPR-like_helical_dom_sf"/>
</dbReference>
<gene>
    <name evidence="6" type="primary">bamD</name>
    <name evidence="5" type="ORF">DCO61_00335</name>
    <name evidence="6" type="ORF">LS64_000830</name>
</gene>
<evidence type="ECO:0000313" key="7">
    <source>
        <dbReference type="Proteomes" id="UP000029714"/>
    </source>
</evidence>
<evidence type="ECO:0000313" key="5">
    <source>
        <dbReference type="EMBL" id="MWV68518.1"/>
    </source>
</evidence>
<keyword evidence="1" id="KW-0732">Signal</keyword>
<dbReference type="AlphaFoldDB" id="A0A347VQT9"/>
<dbReference type="InterPro" id="IPR017689">
    <property type="entry name" value="BamD"/>
</dbReference>
<sequence>MRYILLSLCVCAAFVACSKKSKEVVYNQPATFWYDGIFKNIRLGNLETADSFFSSLQSEHINSPLLPEAMLALGQAHLSNEEYILADFYFKEYLKRYGNASNIDYISFLRLKSHLFAFKNSSKDQQFMTDSIILIQDFIEKYPNSRYLPLVRDMEVRFVLGQNELNKSIANVYRKNKYKDAEQMYMDRIDTDLEKATNPKPSKIPWYLVILSW</sequence>
<dbReference type="EMBL" id="JRMP02000001">
    <property type="protein sequence ID" value="TLD95939.1"/>
    <property type="molecule type" value="Genomic_DNA"/>
</dbReference>
<dbReference type="Proteomes" id="UP000477070">
    <property type="component" value="Unassembled WGS sequence"/>
</dbReference>
<dbReference type="PROSITE" id="PS51257">
    <property type="entry name" value="PROKAR_LIPOPROTEIN"/>
    <property type="match status" value="1"/>
</dbReference>
<dbReference type="InterPro" id="IPR039565">
    <property type="entry name" value="BamD-like"/>
</dbReference>
<reference evidence="5 8" key="4">
    <citation type="submission" date="2019-12" db="EMBL/GenBank/DDBJ databases">
        <title>Multi-Generational Helicobacter saguini Isolates.</title>
        <authorList>
            <person name="Mannion A."/>
            <person name="Shen Z."/>
            <person name="Fox J.G."/>
        </authorList>
    </citation>
    <scope>NUCLEOTIDE SEQUENCE [LARGE SCALE GENOMIC DNA]</scope>
    <source>
        <strain evidence="5">16-048</strain>
        <strain evidence="8">16-048 (F4)</strain>
    </source>
</reference>
<keyword evidence="2" id="KW-0472">Membrane</keyword>
<protein>
    <submittedName>
        <fullName evidence="6">Outer membrane protein assembly factor BamD</fullName>
    </submittedName>
</protein>
<comment type="caution">
    <text evidence="6">The sequence shown here is derived from an EMBL/GenBank/DDBJ whole genome shotgun (WGS) entry which is preliminary data.</text>
</comment>
<evidence type="ECO:0000256" key="3">
    <source>
        <dbReference type="ARBA" id="ARBA00023237"/>
    </source>
</evidence>
<name>A0A347VQT9_9HELI</name>
<dbReference type="EMBL" id="QBIU01000001">
    <property type="protein sequence ID" value="MWV68518.1"/>
    <property type="molecule type" value="Genomic_DNA"/>
</dbReference>
<dbReference type="OrthoDB" id="5342947at2"/>
<evidence type="ECO:0000256" key="2">
    <source>
        <dbReference type="ARBA" id="ARBA00023136"/>
    </source>
</evidence>
<dbReference type="Pfam" id="PF13525">
    <property type="entry name" value="YfiO"/>
    <property type="match status" value="1"/>
</dbReference>
<evidence type="ECO:0000313" key="8">
    <source>
        <dbReference type="Proteomes" id="UP000477070"/>
    </source>
</evidence>
<evidence type="ECO:0000313" key="6">
    <source>
        <dbReference type="EMBL" id="TLD95939.1"/>
    </source>
</evidence>
<accession>A0A347VQT9</accession>
<keyword evidence="7" id="KW-1185">Reference proteome</keyword>
<feature type="domain" description="Outer membrane lipoprotein BamD-like" evidence="4">
    <location>
        <begin position="34"/>
        <end position="177"/>
    </location>
</feature>
<dbReference type="Gene3D" id="1.25.40.10">
    <property type="entry name" value="Tetratricopeptide repeat domain"/>
    <property type="match status" value="1"/>
</dbReference>